<dbReference type="CDD" id="cd00303">
    <property type="entry name" value="retropepsin_like"/>
    <property type="match status" value="1"/>
</dbReference>
<dbReference type="PANTHER" id="PTHR37984:SF11">
    <property type="entry name" value="INTEGRASE CATALYTIC DOMAIN-CONTAINING PROTEIN"/>
    <property type="match status" value="1"/>
</dbReference>
<dbReference type="Gene3D" id="2.40.70.10">
    <property type="entry name" value="Acid Proteases"/>
    <property type="match status" value="1"/>
</dbReference>
<dbReference type="EMBL" id="JANPWB010000010">
    <property type="protein sequence ID" value="KAJ1144438.1"/>
    <property type="molecule type" value="Genomic_DNA"/>
</dbReference>
<keyword evidence="3" id="KW-1185">Reference proteome</keyword>
<evidence type="ECO:0000256" key="1">
    <source>
        <dbReference type="SAM" id="MobiDB-lite"/>
    </source>
</evidence>
<reference evidence="2" key="1">
    <citation type="journal article" date="2022" name="bioRxiv">
        <title>Sequencing and chromosome-scale assembly of the giantPleurodeles waltlgenome.</title>
        <authorList>
            <person name="Brown T."/>
            <person name="Elewa A."/>
            <person name="Iarovenko S."/>
            <person name="Subramanian E."/>
            <person name="Araus A.J."/>
            <person name="Petzold A."/>
            <person name="Susuki M."/>
            <person name="Suzuki K.-i.T."/>
            <person name="Hayashi T."/>
            <person name="Toyoda A."/>
            <person name="Oliveira C."/>
            <person name="Osipova E."/>
            <person name="Leigh N.D."/>
            <person name="Simon A."/>
            <person name="Yun M.H."/>
        </authorList>
    </citation>
    <scope>NUCLEOTIDE SEQUENCE</scope>
    <source>
        <strain evidence="2">20211129_DDA</strain>
        <tissue evidence="2">Liver</tissue>
    </source>
</reference>
<dbReference type="GO" id="GO:0006508">
    <property type="term" value="P:proteolysis"/>
    <property type="evidence" value="ECO:0007669"/>
    <property type="project" value="InterPro"/>
</dbReference>
<dbReference type="AlphaFoldDB" id="A0AAV7R130"/>
<name>A0AAV7R130_PLEWA</name>
<evidence type="ECO:0000313" key="2">
    <source>
        <dbReference type="EMBL" id="KAJ1144438.1"/>
    </source>
</evidence>
<dbReference type="PROSITE" id="PS00141">
    <property type="entry name" value="ASP_PROTEASE"/>
    <property type="match status" value="1"/>
</dbReference>
<comment type="caution">
    <text evidence="2">The sequence shown here is derived from an EMBL/GenBank/DDBJ whole genome shotgun (WGS) entry which is preliminary data.</text>
</comment>
<dbReference type="PANTHER" id="PTHR37984">
    <property type="entry name" value="PROTEIN CBG26694"/>
    <property type="match status" value="1"/>
</dbReference>
<organism evidence="2 3">
    <name type="scientific">Pleurodeles waltl</name>
    <name type="common">Iberian ribbed newt</name>
    <dbReference type="NCBI Taxonomy" id="8319"/>
    <lineage>
        <taxon>Eukaryota</taxon>
        <taxon>Metazoa</taxon>
        <taxon>Chordata</taxon>
        <taxon>Craniata</taxon>
        <taxon>Vertebrata</taxon>
        <taxon>Euteleostomi</taxon>
        <taxon>Amphibia</taxon>
        <taxon>Batrachia</taxon>
        <taxon>Caudata</taxon>
        <taxon>Salamandroidea</taxon>
        <taxon>Salamandridae</taxon>
        <taxon>Pleurodelinae</taxon>
        <taxon>Pleurodeles</taxon>
    </lineage>
</organism>
<dbReference type="Proteomes" id="UP001066276">
    <property type="component" value="Chromosome 6"/>
</dbReference>
<evidence type="ECO:0000313" key="3">
    <source>
        <dbReference type="Proteomes" id="UP001066276"/>
    </source>
</evidence>
<sequence length="504" mass="56472">MSAPPQENPQVPVQAGPSAHSSVTALPPFSQLIDPATASPRWLLWLNRLENYFCATRETDVGVRRSLMLLMGGDELQELFDALPNTGDKSDFNVAVEALNKHFDPQLNSDFERFKLRQAQQTDVESMDMFYARLRKLASSCLGLNQQEEIRAQIIQGCRSNALRKLILRQQGMPLDDILVLARSHELAVRADAMAAVRGQSLAAASTAHPVQVKEEQVEAIQTRQPSGRKVNFGGQNARTCRSCGYVHKPPMACPAKGKQCDKCGKDHHFARVCRSGKGWQGNRRERDTKVRSVTTEADNSSETMAQKTPVFEEDEDEDIFVISFTGERQQKKRPPPMSKVHINGKSATVLIDTGASVNVMDERLFRQLTPVPVLSPTTTKIYNYGGREPLRLRGTVEVSVSSEQVAALARFYVVAGDRGTLLGCHTAEELELVFFARQIYYSHAERLVNEFPQLFEGLGRLTGKSVKLHIDHSVTPVVLRHRRVPFHLRPPWKGNYNYSKIKE</sequence>
<dbReference type="InterPro" id="IPR021109">
    <property type="entry name" value="Peptidase_aspartic_dom_sf"/>
</dbReference>
<dbReference type="InterPro" id="IPR001969">
    <property type="entry name" value="Aspartic_peptidase_AS"/>
</dbReference>
<dbReference type="SUPFAM" id="SSF50630">
    <property type="entry name" value="Acid proteases"/>
    <property type="match status" value="1"/>
</dbReference>
<protein>
    <submittedName>
        <fullName evidence="2">Uncharacterized protein</fullName>
    </submittedName>
</protein>
<proteinExistence type="predicted"/>
<accession>A0AAV7R130</accession>
<dbReference type="InterPro" id="IPR050951">
    <property type="entry name" value="Retrovirus_Pol_polyprotein"/>
</dbReference>
<gene>
    <name evidence="2" type="ORF">NDU88_010737</name>
</gene>
<feature type="region of interest" description="Disordered" evidence="1">
    <location>
        <begin position="1"/>
        <end position="22"/>
    </location>
</feature>
<dbReference type="GO" id="GO:0004190">
    <property type="term" value="F:aspartic-type endopeptidase activity"/>
    <property type="evidence" value="ECO:0007669"/>
    <property type="project" value="InterPro"/>
</dbReference>